<feature type="transmembrane region" description="Helical" evidence="1">
    <location>
        <begin position="226"/>
        <end position="250"/>
    </location>
</feature>
<name>A0A8B6BR72_MYTGA</name>
<accession>A0A8B6BR72</accession>
<keyword evidence="1" id="KW-0472">Membrane</keyword>
<keyword evidence="3" id="KW-1185">Reference proteome</keyword>
<evidence type="ECO:0000313" key="3">
    <source>
        <dbReference type="Proteomes" id="UP000596742"/>
    </source>
</evidence>
<dbReference type="EMBL" id="UYJE01000577">
    <property type="protein sequence ID" value="VDH94342.1"/>
    <property type="molecule type" value="Genomic_DNA"/>
</dbReference>
<evidence type="ECO:0000256" key="1">
    <source>
        <dbReference type="SAM" id="Phobius"/>
    </source>
</evidence>
<comment type="caution">
    <text evidence="2">The sequence shown here is derived from an EMBL/GenBank/DDBJ whole genome shotgun (WGS) entry which is preliminary data.</text>
</comment>
<gene>
    <name evidence="2" type="ORF">MGAL_10B055480</name>
</gene>
<dbReference type="OrthoDB" id="6154746at2759"/>
<organism evidence="2 3">
    <name type="scientific">Mytilus galloprovincialis</name>
    <name type="common">Mediterranean mussel</name>
    <dbReference type="NCBI Taxonomy" id="29158"/>
    <lineage>
        <taxon>Eukaryota</taxon>
        <taxon>Metazoa</taxon>
        <taxon>Spiralia</taxon>
        <taxon>Lophotrochozoa</taxon>
        <taxon>Mollusca</taxon>
        <taxon>Bivalvia</taxon>
        <taxon>Autobranchia</taxon>
        <taxon>Pteriomorphia</taxon>
        <taxon>Mytilida</taxon>
        <taxon>Mytiloidea</taxon>
        <taxon>Mytilidae</taxon>
        <taxon>Mytilinae</taxon>
        <taxon>Mytilus</taxon>
    </lineage>
</organism>
<dbReference type="AlphaFoldDB" id="A0A8B6BR72"/>
<reference evidence="2" key="1">
    <citation type="submission" date="2018-11" db="EMBL/GenBank/DDBJ databases">
        <authorList>
            <person name="Alioto T."/>
            <person name="Alioto T."/>
        </authorList>
    </citation>
    <scope>NUCLEOTIDE SEQUENCE</scope>
</reference>
<evidence type="ECO:0000313" key="2">
    <source>
        <dbReference type="EMBL" id="VDH94342.1"/>
    </source>
</evidence>
<sequence length="258" mass="29793">MAYVVPSAPPAHDNLALQIEEDLLLDFDVYNQSIYNDTDSAKMALRHPEYYNPFYHDDSVVPGSPFSEKSFQRTFSIRSKQSAGSHYTRQINMSIGEEWENLHQTYDTPRRSITCPPTPNRHFVFTQPLSPWSEKQECMAQEEVADEPLRYFFNRLSEEERVAPKDYVIQPNPHNRCNHKIHAVLHCPCFFFFCLLCCLPGVHFMERSDEEYKSGHDDRAKHDGRWSSALYTLGVIAAVVFLSGLIYFSVSFVHGDVS</sequence>
<keyword evidence="1" id="KW-1133">Transmembrane helix</keyword>
<dbReference type="Proteomes" id="UP000596742">
    <property type="component" value="Unassembled WGS sequence"/>
</dbReference>
<protein>
    <submittedName>
        <fullName evidence="2">Uncharacterized protein</fullName>
    </submittedName>
</protein>
<feature type="transmembrane region" description="Helical" evidence="1">
    <location>
        <begin position="183"/>
        <end position="205"/>
    </location>
</feature>
<keyword evidence="1" id="KW-0812">Transmembrane</keyword>
<proteinExistence type="predicted"/>